<dbReference type="GO" id="GO:0005829">
    <property type="term" value="C:cytosol"/>
    <property type="evidence" value="ECO:0007669"/>
    <property type="project" value="UniProtKB-ARBA"/>
</dbReference>
<comment type="similarity">
    <text evidence="1">Belongs to the shaker potassium channel beta subunit family.</text>
</comment>
<feature type="domain" description="NADP-dependent oxidoreductase" evidence="4">
    <location>
        <begin position="16"/>
        <end position="316"/>
    </location>
</feature>
<dbReference type="RefSeq" id="WP_121156337.1">
    <property type="nucleotide sequence ID" value="NZ_RBKT01000001.1"/>
</dbReference>
<protein>
    <submittedName>
        <fullName evidence="5">Aryl-alcohol dehydrogenase-like predicted oxidoreductase</fullName>
    </submittedName>
</protein>
<gene>
    <name evidence="5" type="ORF">BDK92_1865</name>
</gene>
<proteinExistence type="inferred from homology"/>
<keyword evidence="3" id="KW-0560">Oxidoreductase</keyword>
<accession>A0A495JFG6</accession>
<evidence type="ECO:0000313" key="6">
    <source>
        <dbReference type="Proteomes" id="UP000277671"/>
    </source>
</evidence>
<dbReference type="InterPro" id="IPR023210">
    <property type="entry name" value="NADP_OxRdtase_dom"/>
</dbReference>
<evidence type="ECO:0000256" key="1">
    <source>
        <dbReference type="ARBA" id="ARBA00006515"/>
    </source>
</evidence>
<evidence type="ECO:0000256" key="2">
    <source>
        <dbReference type="ARBA" id="ARBA00022857"/>
    </source>
</evidence>
<comment type="caution">
    <text evidence="5">The sequence shown here is derived from an EMBL/GenBank/DDBJ whole genome shotgun (WGS) entry which is preliminary data.</text>
</comment>
<dbReference type="InterPro" id="IPR036812">
    <property type="entry name" value="NAD(P)_OxRdtase_dom_sf"/>
</dbReference>
<keyword evidence="2" id="KW-0521">NADP</keyword>
<keyword evidence="6" id="KW-1185">Reference proteome</keyword>
<evidence type="ECO:0000259" key="4">
    <source>
        <dbReference type="Pfam" id="PF00248"/>
    </source>
</evidence>
<dbReference type="AlphaFoldDB" id="A0A495JFG6"/>
<dbReference type="Pfam" id="PF00248">
    <property type="entry name" value="Aldo_ket_red"/>
    <property type="match status" value="1"/>
</dbReference>
<name>A0A495JFG6_9ACTN</name>
<dbReference type="PANTHER" id="PTHR43150">
    <property type="entry name" value="HYPERKINETIC, ISOFORM M"/>
    <property type="match status" value="1"/>
</dbReference>
<sequence length="343" mass="36916">MEHQRLGDSGLTISKVVYGNWLTHGETVSGDAALACVEAALDAGIDTFDTADVYAMGAAETLLGKAIQGIRRESLTIASKVCLPTGPGPNDRGLSRKHIMESCHASLRRLGTDYLDLYQAHRFDDDTPLDETLIALDDLVRQGKVRYLGVSEWTAAQIEAALTVVAELGLRTRFIANQPQYNMLWRVIEPEVLPLCQRAGIGQLVFQPLAQGVLSGKYQPGQPPPAGSRAAGTGRAPTFIRRVLGDVLLERVQRLRPIAEEAGVSMAQLAVAWTLHRPGVSGTIIGASRPEQVRENAGAAEVRLDDALIEAIDAVLDNLVDRDPTKTARMMAVEPAWMGAPAG</sequence>
<evidence type="ECO:0000313" key="5">
    <source>
        <dbReference type="EMBL" id="RKR87585.1"/>
    </source>
</evidence>
<dbReference type="Proteomes" id="UP000277671">
    <property type="component" value="Unassembled WGS sequence"/>
</dbReference>
<dbReference type="FunFam" id="3.20.20.100:FF:000004">
    <property type="entry name" value="Oxidoreductase, aldo/keto reductase"/>
    <property type="match status" value="1"/>
</dbReference>
<dbReference type="EMBL" id="RBKT01000001">
    <property type="protein sequence ID" value="RKR87585.1"/>
    <property type="molecule type" value="Genomic_DNA"/>
</dbReference>
<reference evidence="5 6" key="1">
    <citation type="submission" date="2018-10" db="EMBL/GenBank/DDBJ databases">
        <title>Sequencing the genomes of 1000 actinobacteria strains.</title>
        <authorList>
            <person name="Klenk H.-P."/>
        </authorList>
    </citation>
    <scope>NUCLEOTIDE SEQUENCE [LARGE SCALE GENOMIC DNA]</scope>
    <source>
        <strain evidence="5 6">DSM 45175</strain>
    </source>
</reference>
<dbReference type="OrthoDB" id="3170516at2"/>
<dbReference type="GO" id="GO:0016491">
    <property type="term" value="F:oxidoreductase activity"/>
    <property type="evidence" value="ECO:0007669"/>
    <property type="project" value="UniProtKB-KW"/>
</dbReference>
<dbReference type="PANTHER" id="PTHR43150:SF2">
    <property type="entry name" value="HYPERKINETIC, ISOFORM M"/>
    <property type="match status" value="1"/>
</dbReference>
<dbReference type="InterPro" id="IPR005399">
    <property type="entry name" value="K_chnl_volt-dep_bsu_KCNAB-rel"/>
</dbReference>
<evidence type="ECO:0000256" key="3">
    <source>
        <dbReference type="ARBA" id="ARBA00023002"/>
    </source>
</evidence>
<dbReference type="CDD" id="cd19074">
    <property type="entry name" value="Aldo_ket_red_shaker-like"/>
    <property type="match status" value="1"/>
</dbReference>
<dbReference type="SUPFAM" id="SSF51430">
    <property type="entry name" value="NAD(P)-linked oxidoreductase"/>
    <property type="match status" value="1"/>
</dbReference>
<dbReference type="Gene3D" id="3.20.20.100">
    <property type="entry name" value="NADP-dependent oxidoreductase domain"/>
    <property type="match status" value="1"/>
</dbReference>
<organism evidence="5 6">
    <name type="scientific">Micromonospora pisi</name>
    <dbReference type="NCBI Taxonomy" id="589240"/>
    <lineage>
        <taxon>Bacteria</taxon>
        <taxon>Bacillati</taxon>
        <taxon>Actinomycetota</taxon>
        <taxon>Actinomycetes</taxon>
        <taxon>Micromonosporales</taxon>
        <taxon>Micromonosporaceae</taxon>
        <taxon>Micromonospora</taxon>
    </lineage>
</organism>